<keyword evidence="2" id="KW-1185">Reference proteome</keyword>
<dbReference type="OrthoDB" id="3911545at2759"/>
<dbReference type="EMBL" id="MU006101">
    <property type="protein sequence ID" value="KAF2837075.1"/>
    <property type="molecule type" value="Genomic_DNA"/>
</dbReference>
<dbReference type="Proteomes" id="UP000799429">
    <property type="component" value="Unassembled WGS sequence"/>
</dbReference>
<name>A0A9P4VP98_9PEZI</name>
<comment type="caution">
    <text evidence="1">The sequence shown here is derived from an EMBL/GenBank/DDBJ whole genome shotgun (WGS) entry which is preliminary data.</text>
</comment>
<proteinExistence type="predicted"/>
<accession>A0A9P4VP98</accession>
<protein>
    <submittedName>
        <fullName evidence="1">Uncharacterized protein</fullName>
    </submittedName>
</protein>
<gene>
    <name evidence="1" type="ORF">M501DRAFT_217945</name>
</gene>
<dbReference type="AlphaFoldDB" id="A0A9P4VP98"/>
<sequence>MDGSMLKKFRGLGAVPCRKGRTRADSLPCQSHATTHQRMTMFLFQDTVLNLQSRYRNRIKHEFVLWTHHRHRSRSPNATVDFQVERGCYDREKVEIFGVPLLEEYINTSILDQNIRSLLPRSALKILQRNIPKDYLDHPVPRTPRYKTSLPTIINQQELIRYSLINTPITSISNLRLNLQQNSQPPYSSCTPTDAVVIEKRVTIDHPWVLSNIQVFIPDRGSSAKKSISFGFFDENPNPVLRTRCSREVAASQSITSDQYFSCRNNNASFSYREGAINLTRTWQDSSVGPPGMDIVTAFGWAPVHLKTKRVPGGKIQYMNELEVPITSLIA</sequence>
<reference evidence="1" key="1">
    <citation type="journal article" date="2020" name="Stud. Mycol.">
        <title>101 Dothideomycetes genomes: a test case for predicting lifestyles and emergence of pathogens.</title>
        <authorList>
            <person name="Haridas S."/>
            <person name="Albert R."/>
            <person name="Binder M."/>
            <person name="Bloem J."/>
            <person name="Labutti K."/>
            <person name="Salamov A."/>
            <person name="Andreopoulos B."/>
            <person name="Baker S."/>
            <person name="Barry K."/>
            <person name="Bills G."/>
            <person name="Bluhm B."/>
            <person name="Cannon C."/>
            <person name="Castanera R."/>
            <person name="Culley D."/>
            <person name="Daum C."/>
            <person name="Ezra D."/>
            <person name="Gonzalez J."/>
            <person name="Henrissat B."/>
            <person name="Kuo A."/>
            <person name="Liang C."/>
            <person name="Lipzen A."/>
            <person name="Lutzoni F."/>
            <person name="Magnuson J."/>
            <person name="Mondo S."/>
            <person name="Nolan M."/>
            <person name="Ohm R."/>
            <person name="Pangilinan J."/>
            <person name="Park H.-J."/>
            <person name="Ramirez L."/>
            <person name="Alfaro M."/>
            <person name="Sun H."/>
            <person name="Tritt A."/>
            <person name="Yoshinaga Y."/>
            <person name="Zwiers L.-H."/>
            <person name="Turgeon B."/>
            <person name="Goodwin S."/>
            <person name="Spatafora J."/>
            <person name="Crous P."/>
            <person name="Grigoriev I."/>
        </authorList>
    </citation>
    <scope>NUCLEOTIDE SEQUENCE</scope>
    <source>
        <strain evidence="1">CBS 101060</strain>
    </source>
</reference>
<evidence type="ECO:0000313" key="1">
    <source>
        <dbReference type="EMBL" id="KAF2837075.1"/>
    </source>
</evidence>
<evidence type="ECO:0000313" key="2">
    <source>
        <dbReference type="Proteomes" id="UP000799429"/>
    </source>
</evidence>
<organism evidence="1 2">
    <name type="scientific">Patellaria atrata CBS 101060</name>
    <dbReference type="NCBI Taxonomy" id="1346257"/>
    <lineage>
        <taxon>Eukaryota</taxon>
        <taxon>Fungi</taxon>
        <taxon>Dikarya</taxon>
        <taxon>Ascomycota</taxon>
        <taxon>Pezizomycotina</taxon>
        <taxon>Dothideomycetes</taxon>
        <taxon>Dothideomycetes incertae sedis</taxon>
        <taxon>Patellariales</taxon>
        <taxon>Patellariaceae</taxon>
        <taxon>Patellaria</taxon>
    </lineage>
</organism>